<dbReference type="EMBL" id="JARBHI010000001">
    <property type="protein sequence ID" value="MDE1655473.1"/>
    <property type="molecule type" value="Genomic_DNA"/>
</dbReference>
<feature type="region of interest" description="Disordered" evidence="1">
    <location>
        <begin position="56"/>
        <end position="101"/>
    </location>
</feature>
<feature type="transmembrane region" description="Helical" evidence="2">
    <location>
        <begin position="232"/>
        <end position="251"/>
    </location>
</feature>
<accession>A0ABT5V724</accession>
<dbReference type="Pfam" id="PF25591">
    <property type="entry name" value="LRV_2"/>
    <property type="match status" value="1"/>
</dbReference>
<keyword evidence="2" id="KW-1133">Transmembrane helix</keyword>
<feature type="transmembrane region" description="Helical" evidence="2">
    <location>
        <begin position="193"/>
        <end position="220"/>
    </location>
</feature>
<dbReference type="RefSeq" id="WP_274778211.1">
    <property type="nucleotide sequence ID" value="NZ_JARBHI010000001.1"/>
</dbReference>
<proteinExistence type="predicted"/>
<gene>
    <name evidence="4" type="ORF">PWJ81_00085</name>
</gene>
<keyword evidence="5" id="KW-1185">Reference proteome</keyword>
<evidence type="ECO:0000259" key="3">
    <source>
        <dbReference type="Pfam" id="PF25591"/>
    </source>
</evidence>
<dbReference type="Proteomes" id="UP001219297">
    <property type="component" value="Unassembled WGS sequence"/>
</dbReference>
<reference evidence="4 5" key="1">
    <citation type="submission" date="2023-02" db="EMBL/GenBank/DDBJ databases">
        <title>Defining the Infant Male Urobiome and Moving Towards Mechanisms in Urobiome Research.</title>
        <authorList>
            <person name="Reasoner S."/>
            <person name="Flores V."/>
            <person name="Van Horn G."/>
            <person name="Morales G."/>
            <person name="Peard L."/>
            <person name="Abelson B."/>
            <person name="Manuel C."/>
            <person name="Lee J."/>
            <person name="Baker B."/>
            <person name="Williams T."/>
            <person name="Schmitz J."/>
            <person name="Clayton D."/>
            <person name="Hadjifrangiskou M."/>
        </authorList>
    </citation>
    <scope>NUCLEOTIDE SEQUENCE [LARGE SCALE GENOMIC DNA]</scope>
    <source>
        <strain evidence="4 5">AS1053</strain>
    </source>
</reference>
<dbReference type="InterPro" id="IPR057893">
    <property type="entry name" value="LRV_2"/>
</dbReference>
<feature type="compositionally biased region" description="Low complexity" evidence="1">
    <location>
        <begin position="57"/>
        <end position="78"/>
    </location>
</feature>
<feature type="domain" description="Leucine rich repeat variant" evidence="3">
    <location>
        <begin position="9"/>
        <end position="70"/>
    </location>
</feature>
<keyword evidence="2" id="KW-0812">Transmembrane</keyword>
<evidence type="ECO:0000256" key="1">
    <source>
        <dbReference type="SAM" id="MobiDB-lite"/>
    </source>
</evidence>
<evidence type="ECO:0000256" key="2">
    <source>
        <dbReference type="SAM" id="Phobius"/>
    </source>
</evidence>
<comment type="caution">
    <text evidence="4">The sequence shown here is derived from an EMBL/GenBank/DDBJ whole genome shotgun (WGS) entry which is preliminary data.</text>
</comment>
<feature type="transmembrane region" description="Helical" evidence="2">
    <location>
        <begin position="292"/>
        <end position="318"/>
    </location>
</feature>
<keyword evidence="2" id="KW-0472">Membrane</keyword>
<protein>
    <recommendedName>
        <fullName evidence="3">Leucine rich repeat variant domain-containing protein</fullName>
    </recommendedName>
</protein>
<feature type="transmembrane region" description="Helical" evidence="2">
    <location>
        <begin position="258"/>
        <end position="280"/>
    </location>
</feature>
<evidence type="ECO:0000313" key="5">
    <source>
        <dbReference type="Proteomes" id="UP001219297"/>
    </source>
</evidence>
<organism evidence="4 5">
    <name type="scientific">Actinotignum sanguinis</name>
    <dbReference type="NCBI Taxonomy" id="1445614"/>
    <lineage>
        <taxon>Bacteria</taxon>
        <taxon>Bacillati</taxon>
        <taxon>Actinomycetota</taxon>
        <taxon>Actinomycetes</taxon>
        <taxon>Actinomycetales</taxon>
        <taxon>Actinomycetaceae</taxon>
        <taxon>Actinotignum</taxon>
    </lineage>
</organism>
<sequence>MMYDPRTMTLENLGDPQITARDLADIAAQRPDLWDAIAVHPQCYPALVSWIRERQAEAQGQPAPQAPQTQQSPQPAAQPEERLAEQPAPQFSQPAAHAPQPLTAEQWQARFQLDNGREPTLREYQEAVAQGAVAGPGVPDNSVGDMKEGLKQFATGAKDFVNNRVAPAVAQQAGAMRQGFAAASAGRGSKWNVIIPAVLIGAQVLAMLSVFLPFASAFGFSASMMTGDAESAWMVILCYLIAAVFSTLALVMKKKWTMATAGGVGLLFGILLFIGSMNALSKLSEFSEVASVGFGFILFILATIVDIAFSIWAIVVVVKKQY</sequence>
<evidence type="ECO:0000313" key="4">
    <source>
        <dbReference type="EMBL" id="MDE1655473.1"/>
    </source>
</evidence>
<name>A0ABT5V724_9ACTO</name>